<dbReference type="OrthoDB" id="5784543at2759"/>
<dbReference type="AlphaFoldDB" id="A0A0C2GCC5"/>
<gene>
    <name evidence="2" type="ORF">ANCDUO_13300</name>
</gene>
<accession>A0A0C2GCC5</accession>
<dbReference type="InterPro" id="IPR035940">
    <property type="entry name" value="CAP_sf"/>
</dbReference>
<dbReference type="Proteomes" id="UP000054047">
    <property type="component" value="Unassembled WGS sequence"/>
</dbReference>
<evidence type="ECO:0000259" key="1">
    <source>
        <dbReference type="Pfam" id="PF00188"/>
    </source>
</evidence>
<dbReference type="Gene3D" id="3.40.33.10">
    <property type="entry name" value="CAP"/>
    <property type="match status" value="1"/>
</dbReference>
<evidence type="ECO:0000313" key="2">
    <source>
        <dbReference type="EMBL" id="KIH56519.1"/>
    </source>
</evidence>
<dbReference type="Pfam" id="PF00188">
    <property type="entry name" value="CAP"/>
    <property type="match status" value="1"/>
</dbReference>
<organism evidence="2 3">
    <name type="scientific">Ancylostoma duodenale</name>
    <dbReference type="NCBI Taxonomy" id="51022"/>
    <lineage>
        <taxon>Eukaryota</taxon>
        <taxon>Metazoa</taxon>
        <taxon>Ecdysozoa</taxon>
        <taxon>Nematoda</taxon>
        <taxon>Chromadorea</taxon>
        <taxon>Rhabditida</taxon>
        <taxon>Rhabditina</taxon>
        <taxon>Rhabditomorpha</taxon>
        <taxon>Strongyloidea</taxon>
        <taxon>Ancylostomatidae</taxon>
        <taxon>Ancylostomatinae</taxon>
        <taxon>Ancylostoma</taxon>
    </lineage>
</organism>
<dbReference type="EMBL" id="KN735622">
    <property type="protein sequence ID" value="KIH56519.1"/>
    <property type="molecule type" value="Genomic_DNA"/>
</dbReference>
<name>A0A0C2GCC5_9BILA</name>
<feature type="domain" description="SCP" evidence="1">
    <location>
        <begin position="3"/>
        <end position="54"/>
    </location>
</feature>
<dbReference type="SUPFAM" id="SSF55797">
    <property type="entry name" value="PR-1-like"/>
    <property type="match status" value="1"/>
</dbReference>
<keyword evidence="3" id="KW-1185">Reference proteome</keyword>
<protein>
    <recommendedName>
        <fullName evidence="1">SCP domain-containing protein</fullName>
    </recommendedName>
</protein>
<reference evidence="2 3" key="1">
    <citation type="submission" date="2013-12" db="EMBL/GenBank/DDBJ databases">
        <title>Draft genome of the parsitic nematode Ancylostoma duodenale.</title>
        <authorList>
            <person name="Mitreva M."/>
        </authorList>
    </citation>
    <scope>NUCLEOTIDE SEQUENCE [LARGE SCALE GENOMIC DNA]</scope>
    <source>
        <strain evidence="2 3">Zhejiang</strain>
    </source>
</reference>
<sequence length="100" mass="11071">MADWWEPFEKSGFGDQPMYTDKIQGDNLKYAANILHDQTTKLGCAVKTCNKEGRLVIDCRYDIPVQLDDAIYTTGKVCSKCKDTATTECSKLGGLCVAQP</sequence>
<evidence type="ECO:0000313" key="3">
    <source>
        <dbReference type="Proteomes" id="UP000054047"/>
    </source>
</evidence>
<dbReference type="InterPro" id="IPR014044">
    <property type="entry name" value="CAP_dom"/>
</dbReference>
<proteinExistence type="predicted"/>